<feature type="non-terminal residue" evidence="1">
    <location>
        <position position="1"/>
    </location>
</feature>
<protein>
    <submittedName>
        <fullName evidence="1">Uncharacterized protein</fullName>
    </submittedName>
</protein>
<proteinExistence type="predicted"/>
<evidence type="ECO:0000313" key="1">
    <source>
        <dbReference type="EMBL" id="VTJ89549.1"/>
    </source>
</evidence>
<dbReference type="AlphaFoldDB" id="A0A5E4D9Y0"/>
<feature type="non-terminal residue" evidence="1">
    <location>
        <position position="50"/>
    </location>
</feature>
<name>A0A5E4D9Y0_MARMO</name>
<organism evidence="1 2">
    <name type="scientific">Marmota monax</name>
    <name type="common">Woodchuck</name>
    <dbReference type="NCBI Taxonomy" id="9995"/>
    <lineage>
        <taxon>Eukaryota</taxon>
        <taxon>Metazoa</taxon>
        <taxon>Chordata</taxon>
        <taxon>Craniata</taxon>
        <taxon>Vertebrata</taxon>
        <taxon>Euteleostomi</taxon>
        <taxon>Mammalia</taxon>
        <taxon>Eutheria</taxon>
        <taxon>Euarchontoglires</taxon>
        <taxon>Glires</taxon>
        <taxon>Rodentia</taxon>
        <taxon>Sciuromorpha</taxon>
        <taxon>Sciuridae</taxon>
        <taxon>Xerinae</taxon>
        <taxon>Marmotini</taxon>
        <taxon>Marmota</taxon>
    </lineage>
</organism>
<keyword evidence="2" id="KW-1185">Reference proteome</keyword>
<comment type="caution">
    <text evidence="1">The sequence shown here is derived from an EMBL/GenBank/DDBJ whole genome shotgun (WGS) entry which is preliminary data.</text>
</comment>
<dbReference type="EMBL" id="CABDUW010003629">
    <property type="protein sequence ID" value="VTJ89549.1"/>
    <property type="molecule type" value="Genomic_DNA"/>
</dbReference>
<accession>A0A5E4D9Y0</accession>
<reference evidence="1" key="1">
    <citation type="submission" date="2019-04" db="EMBL/GenBank/DDBJ databases">
        <authorList>
            <person name="Alioto T."/>
            <person name="Alioto T."/>
        </authorList>
    </citation>
    <scope>NUCLEOTIDE SEQUENCE [LARGE SCALE GENOMIC DNA]</scope>
</reference>
<gene>
    <name evidence="1" type="ORF">MONAX_5E046667</name>
</gene>
<sequence>IYMAVECILAYCTYISPKIPVQLAKVHCLGPGQSLHQSQSIQLHIYRDKG</sequence>
<evidence type="ECO:0000313" key="2">
    <source>
        <dbReference type="Proteomes" id="UP000335636"/>
    </source>
</evidence>
<dbReference type="Proteomes" id="UP000335636">
    <property type="component" value="Unassembled WGS sequence"/>
</dbReference>